<feature type="transmembrane region" description="Helical" evidence="1">
    <location>
        <begin position="5"/>
        <end position="26"/>
    </location>
</feature>
<keyword evidence="1" id="KW-0812">Transmembrane</keyword>
<keyword evidence="1" id="KW-0472">Membrane</keyword>
<dbReference type="RefSeq" id="WP_058030492.1">
    <property type="nucleotide sequence ID" value="NZ_CP013187.1"/>
</dbReference>
<sequence>MKQLFLIYIFSTIPPLVIYLVSIYGFDNCDVHLGCFGFFSVFSIYVLVWGLLGGVGFIISCVLTKSSVKGIDLSFKYLASLGLIIGVSHFVVQLNIDNFLVMLTIPILLSWFCSSVLFHISAKQV</sequence>
<keyword evidence="3" id="KW-1185">Reference proteome</keyword>
<reference evidence="2 3" key="1">
    <citation type="submission" date="2015-11" db="EMBL/GenBank/DDBJ databases">
        <authorList>
            <person name="Zhang Y."/>
            <person name="Guo Z."/>
        </authorList>
    </citation>
    <scope>NUCLEOTIDE SEQUENCE [LARGE SCALE GENOMIC DNA]</scope>
    <source>
        <strain evidence="2 3">KCTC 12086</strain>
    </source>
</reference>
<evidence type="ECO:0000256" key="1">
    <source>
        <dbReference type="SAM" id="Phobius"/>
    </source>
</evidence>
<proteinExistence type="predicted"/>
<feature type="transmembrane region" description="Helical" evidence="1">
    <location>
        <begin position="75"/>
        <end position="92"/>
    </location>
</feature>
<dbReference type="KEGG" id="pphe:PP2015_2287"/>
<dbReference type="OrthoDB" id="6465020at2"/>
<feature type="transmembrane region" description="Helical" evidence="1">
    <location>
        <begin position="38"/>
        <end position="63"/>
    </location>
</feature>
<evidence type="ECO:0000313" key="2">
    <source>
        <dbReference type="EMBL" id="ALO42784.1"/>
    </source>
</evidence>
<organism evidence="2 3">
    <name type="scientific">Pseudoalteromonas phenolica</name>
    <dbReference type="NCBI Taxonomy" id="161398"/>
    <lineage>
        <taxon>Bacteria</taxon>
        <taxon>Pseudomonadati</taxon>
        <taxon>Pseudomonadota</taxon>
        <taxon>Gammaproteobacteria</taxon>
        <taxon>Alteromonadales</taxon>
        <taxon>Pseudoalteromonadaceae</taxon>
        <taxon>Pseudoalteromonas</taxon>
    </lineage>
</organism>
<gene>
    <name evidence="2" type="ORF">PP2015_2287</name>
</gene>
<dbReference type="EMBL" id="CP013187">
    <property type="protein sequence ID" value="ALO42784.1"/>
    <property type="molecule type" value="Genomic_DNA"/>
</dbReference>
<dbReference type="STRING" id="161398.PP2015_2287"/>
<keyword evidence="1" id="KW-1133">Transmembrane helix</keyword>
<accession>A0A0S2K310</accession>
<feature type="transmembrane region" description="Helical" evidence="1">
    <location>
        <begin position="98"/>
        <end position="120"/>
    </location>
</feature>
<protein>
    <submittedName>
        <fullName evidence="2">Uncharacterized protein</fullName>
    </submittedName>
</protein>
<name>A0A0S2K310_9GAMM</name>
<dbReference type="Proteomes" id="UP000061457">
    <property type="component" value="Chromosome I"/>
</dbReference>
<dbReference type="AlphaFoldDB" id="A0A0S2K310"/>
<dbReference type="PATRIC" id="fig|161398.10.peg.2334"/>
<evidence type="ECO:0000313" key="3">
    <source>
        <dbReference type="Proteomes" id="UP000061457"/>
    </source>
</evidence>